<evidence type="ECO:0000259" key="3">
    <source>
        <dbReference type="Pfam" id="PF17936"/>
    </source>
</evidence>
<dbReference type="InterPro" id="IPR041498">
    <property type="entry name" value="Big_6"/>
</dbReference>
<protein>
    <submittedName>
        <fullName evidence="4">Alpha/beta hydrolase</fullName>
    </submittedName>
</protein>
<dbReference type="RefSeq" id="WP_007547661.1">
    <property type="nucleotide sequence ID" value="NZ_JAARPY010000009.1"/>
</dbReference>
<dbReference type="InterPro" id="IPR022742">
    <property type="entry name" value="Hydrolase_4"/>
</dbReference>
<dbReference type="AlphaFoldDB" id="A0A841YGB3"/>
<dbReference type="InterPro" id="IPR013783">
    <property type="entry name" value="Ig-like_fold"/>
</dbReference>
<evidence type="ECO:0000313" key="4">
    <source>
        <dbReference type="EMBL" id="MBC1399107.1"/>
    </source>
</evidence>
<name>A0A841YGB3_9LIST</name>
<dbReference type="Pfam" id="PF12146">
    <property type="entry name" value="Hydrolase_4"/>
    <property type="match status" value="1"/>
</dbReference>
<proteinExistence type="predicted"/>
<evidence type="ECO:0000256" key="1">
    <source>
        <dbReference type="SAM" id="SignalP"/>
    </source>
</evidence>
<feature type="domain" description="Serine aminopeptidase S33" evidence="2">
    <location>
        <begin position="148"/>
        <end position="262"/>
    </location>
</feature>
<dbReference type="InterPro" id="IPR029058">
    <property type="entry name" value="AB_hydrolase_fold"/>
</dbReference>
<feature type="domain" description="Bacterial Ig" evidence="3">
    <location>
        <begin position="474"/>
        <end position="552"/>
    </location>
</feature>
<dbReference type="PANTHER" id="PTHR43358">
    <property type="entry name" value="ALPHA/BETA-HYDROLASE"/>
    <property type="match status" value="1"/>
</dbReference>
<dbReference type="PANTHER" id="PTHR43358:SF4">
    <property type="entry name" value="ALPHA_BETA HYDROLASE FOLD-1 DOMAIN-CONTAINING PROTEIN"/>
    <property type="match status" value="1"/>
</dbReference>
<dbReference type="Proteomes" id="UP000571128">
    <property type="component" value="Unassembled WGS sequence"/>
</dbReference>
<evidence type="ECO:0000313" key="5">
    <source>
        <dbReference type="Proteomes" id="UP000571128"/>
    </source>
</evidence>
<keyword evidence="1" id="KW-0732">Signal</keyword>
<dbReference type="SUPFAM" id="SSF53474">
    <property type="entry name" value="alpha/beta-Hydrolases"/>
    <property type="match status" value="1"/>
</dbReference>
<accession>A0A841YGB3</accession>
<keyword evidence="4" id="KW-0378">Hydrolase</keyword>
<dbReference type="Pfam" id="PF17936">
    <property type="entry name" value="Big_6"/>
    <property type="match status" value="1"/>
</dbReference>
<feature type="chain" id="PRO_5032874073" evidence="1">
    <location>
        <begin position="23"/>
        <end position="580"/>
    </location>
</feature>
<evidence type="ECO:0000259" key="2">
    <source>
        <dbReference type="Pfam" id="PF12146"/>
    </source>
</evidence>
<feature type="signal peptide" evidence="1">
    <location>
        <begin position="1"/>
        <end position="22"/>
    </location>
</feature>
<dbReference type="EMBL" id="JAARPY010000009">
    <property type="protein sequence ID" value="MBC1399107.1"/>
    <property type="molecule type" value="Genomic_DNA"/>
</dbReference>
<dbReference type="Gene3D" id="3.40.50.1820">
    <property type="entry name" value="alpha/beta hydrolase"/>
    <property type="match status" value="1"/>
</dbReference>
<reference evidence="4 5" key="1">
    <citation type="submission" date="2020-03" db="EMBL/GenBank/DDBJ databases">
        <title>Soil Listeria distribution.</title>
        <authorList>
            <person name="Liao J."/>
            <person name="Wiedmann M."/>
        </authorList>
    </citation>
    <scope>NUCLEOTIDE SEQUENCE [LARGE SCALE GENOMIC DNA]</scope>
    <source>
        <strain evidence="4 5">FSL L7-1645</strain>
    </source>
</reference>
<organism evidence="4 5">
    <name type="scientific">Listeria fleischmannii</name>
    <dbReference type="NCBI Taxonomy" id="1069827"/>
    <lineage>
        <taxon>Bacteria</taxon>
        <taxon>Bacillati</taxon>
        <taxon>Bacillota</taxon>
        <taxon>Bacilli</taxon>
        <taxon>Bacillales</taxon>
        <taxon>Listeriaceae</taxon>
        <taxon>Listeria</taxon>
    </lineage>
</organism>
<sequence>MFKKIFCLFSLFLIIIPTTAFAEVDHHQATSQETLSSTEKKVEELSPQKQEIIAEINQELNKKLQNKKRSIVGNDVENALVDLAFDFAFKRENPIFSLIASIGGSSNTSEIDSWFNLLKNKKSRTLTVYDEITKKNIKLAGTYIDNNSDETVIVHNGYRAPSNAVYAQAKLFSDLGYNILLPDTRSHNRSEGSYITFGYYEKQDLNKWIDQEVSLKPHQEIILFGASMGAATTMLSQETPHKNVKAYIEDSGYYSLEQQLKDTLHLLTQYFDYIPLLDEMDWNNEENRLIHILNERQVKPVLGFDLYQVSPLNSVAKSTLPKLFIHGDADWFIPPISLELLYKNAGKGYKDYLLVQGAEHVGAYNVQPVIYKNKITSFLKNVENMRPEPAKIRDLESGAKVISGEALKNAAYTIVVKEKSGQVLQEYHGNVSNTGVFTISVEPLPVGASVIVTIENNGLQSKPTKVIIEDKTPPAPPVVNKIYDTTKSITGQAEPHAKISVKNSAGVIIARGVTDSKGHFSISISNLKASQELFITATDISVNESSATKIIVEKSSPEETNTEQNFWSWIWSVINSLFGF</sequence>
<dbReference type="InterPro" id="IPR052920">
    <property type="entry name" value="DNA-binding_regulatory"/>
</dbReference>
<comment type="caution">
    <text evidence="4">The sequence shown here is derived from an EMBL/GenBank/DDBJ whole genome shotgun (WGS) entry which is preliminary data.</text>
</comment>
<gene>
    <name evidence="4" type="ORF">HB844_09525</name>
</gene>
<dbReference type="Gene3D" id="2.60.40.10">
    <property type="entry name" value="Immunoglobulins"/>
    <property type="match status" value="1"/>
</dbReference>
<dbReference type="GO" id="GO:0016787">
    <property type="term" value="F:hydrolase activity"/>
    <property type="evidence" value="ECO:0007669"/>
    <property type="project" value="UniProtKB-KW"/>
</dbReference>